<sequence>MFYRLINKIKLLPRNTKFRIQKIFRGYGDDDLWSLDYWMLKKIRKPFKAFVKNQKEHGHSYPAHLSVKNKEIDIVKKIEDPGAIKWIKILEQIEEAIDLMWLDYSCNDKWYDMTSEEHRIANDKINKGWKLFGEYFGSFWD</sequence>
<dbReference type="AlphaFoldDB" id="A0A6M3JKE0"/>
<reference evidence="1" key="1">
    <citation type="submission" date="2020-03" db="EMBL/GenBank/DDBJ databases">
        <title>The deep terrestrial virosphere.</title>
        <authorList>
            <person name="Holmfeldt K."/>
            <person name="Nilsson E."/>
            <person name="Simone D."/>
            <person name="Lopez-Fernandez M."/>
            <person name="Wu X."/>
            <person name="de Brujin I."/>
            <person name="Lundin D."/>
            <person name="Andersson A."/>
            <person name="Bertilsson S."/>
            <person name="Dopson M."/>
        </authorList>
    </citation>
    <scope>NUCLEOTIDE SEQUENCE</scope>
    <source>
        <strain evidence="1">MM415A04822</strain>
    </source>
</reference>
<organism evidence="1">
    <name type="scientific">viral metagenome</name>
    <dbReference type="NCBI Taxonomy" id="1070528"/>
    <lineage>
        <taxon>unclassified sequences</taxon>
        <taxon>metagenomes</taxon>
        <taxon>organismal metagenomes</taxon>
    </lineage>
</organism>
<accession>A0A6M3JKE0</accession>
<gene>
    <name evidence="1" type="ORF">MM415A04822_0012</name>
</gene>
<proteinExistence type="predicted"/>
<dbReference type="EMBL" id="MT141693">
    <property type="protein sequence ID" value="QJA69297.1"/>
    <property type="molecule type" value="Genomic_DNA"/>
</dbReference>
<protein>
    <submittedName>
        <fullName evidence="1">Uncharacterized protein</fullName>
    </submittedName>
</protein>
<evidence type="ECO:0000313" key="1">
    <source>
        <dbReference type="EMBL" id="QJA69297.1"/>
    </source>
</evidence>
<name>A0A6M3JKE0_9ZZZZ</name>